<accession>A0A8T0FMP3</accession>
<proteinExistence type="predicted"/>
<sequence>MKISSDGYEINRSCPHCIDTELSPDHICDCPAILAKLFKIHLDSPHQLLYSTEVIDVAKVVLDTFGQI</sequence>
<reference evidence="1" key="1">
    <citation type="journal article" date="2020" name="bioRxiv">
        <title>Chromosome-level reference genome of the European wasp spider Argiope bruennichi: a resource for studies on range expansion and evolutionary adaptation.</title>
        <authorList>
            <person name="Sheffer M.M."/>
            <person name="Hoppe A."/>
            <person name="Krehenwinkel H."/>
            <person name="Uhl G."/>
            <person name="Kuss A.W."/>
            <person name="Jensen L."/>
            <person name="Jensen C."/>
            <person name="Gillespie R.G."/>
            <person name="Hoff K.J."/>
            <person name="Prost S."/>
        </authorList>
    </citation>
    <scope>NUCLEOTIDE SEQUENCE</scope>
</reference>
<protein>
    <submittedName>
        <fullName evidence="1">Uncharacterized protein</fullName>
    </submittedName>
</protein>
<reference evidence="1" key="2">
    <citation type="submission" date="2020-06" db="EMBL/GenBank/DDBJ databases">
        <authorList>
            <person name="Sheffer M."/>
        </authorList>
    </citation>
    <scope>NUCLEOTIDE SEQUENCE</scope>
</reference>
<organism evidence="1 2">
    <name type="scientific">Argiope bruennichi</name>
    <name type="common">Wasp spider</name>
    <name type="synonym">Aranea bruennichi</name>
    <dbReference type="NCBI Taxonomy" id="94029"/>
    <lineage>
        <taxon>Eukaryota</taxon>
        <taxon>Metazoa</taxon>
        <taxon>Ecdysozoa</taxon>
        <taxon>Arthropoda</taxon>
        <taxon>Chelicerata</taxon>
        <taxon>Arachnida</taxon>
        <taxon>Araneae</taxon>
        <taxon>Araneomorphae</taxon>
        <taxon>Entelegynae</taxon>
        <taxon>Araneoidea</taxon>
        <taxon>Araneidae</taxon>
        <taxon>Argiope</taxon>
    </lineage>
</organism>
<dbReference type="EMBL" id="JABXBU010000003">
    <property type="protein sequence ID" value="KAF8792457.1"/>
    <property type="molecule type" value="Genomic_DNA"/>
</dbReference>
<evidence type="ECO:0000313" key="1">
    <source>
        <dbReference type="EMBL" id="KAF8792457.1"/>
    </source>
</evidence>
<dbReference type="AlphaFoldDB" id="A0A8T0FMP3"/>
<comment type="caution">
    <text evidence="1">The sequence shown here is derived from an EMBL/GenBank/DDBJ whole genome shotgun (WGS) entry which is preliminary data.</text>
</comment>
<name>A0A8T0FMP3_ARGBR</name>
<evidence type="ECO:0000313" key="2">
    <source>
        <dbReference type="Proteomes" id="UP000807504"/>
    </source>
</evidence>
<dbReference type="Proteomes" id="UP000807504">
    <property type="component" value="Unassembled WGS sequence"/>
</dbReference>
<keyword evidence="2" id="KW-1185">Reference proteome</keyword>
<gene>
    <name evidence="1" type="ORF">HNY73_004049</name>
</gene>